<evidence type="ECO:0000256" key="5">
    <source>
        <dbReference type="ARBA" id="ARBA00022748"/>
    </source>
</evidence>
<evidence type="ECO:0000256" key="8">
    <source>
        <dbReference type="SAM" id="MobiDB-lite"/>
    </source>
</evidence>
<dbReference type="PROSITE" id="PS51318">
    <property type="entry name" value="TAT"/>
    <property type="match status" value="1"/>
</dbReference>
<name>A0ABU9YFG3_9PROT</name>
<sequence>MSGASHMRRRLWLACAAFLLAAPGLLPAATPVALAQQTDAPSARVPQAMPAPGSVAPGPLSRPEAPLADPAEERRAREISKELRCLVCQNQSIEDSNAELARDLRQIVREQVAEGRSRDQILAFMVERYGDWVLMRPPVKPTTYLLWAAPALVLLAGALIVIAFIRRQRRAYAAKAAEDGFARPLDDDEAWRLARLMDEGTPVPADLPAAGDASAGDAPVADAPVVDASVVDAPVADAPVDDVRAADEEPVADKPAADDEPAGRDDTPEDREPR</sequence>
<keyword evidence="7" id="KW-0472">Membrane</keyword>
<feature type="compositionally biased region" description="Basic and acidic residues" evidence="8">
    <location>
        <begin position="241"/>
        <end position="274"/>
    </location>
</feature>
<evidence type="ECO:0000256" key="6">
    <source>
        <dbReference type="ARBA" id="ARBA00023004"/>
    </source>
</evidence>
<dbReference type="PANTHER" id="PTHR47870:SF1">
    <property type="entry name" value="CYTOCHROME C-TYPE BIOGENESIS PROTEIN CCMH"/>
    <property type="match status" value="1"/>
</dbReference>
<evidence type="ECO:0000256" key="2">
    <source>
        <dbReference type="ARBA" id="ARBA00022617"/>
    </source>
</evidence>
<comment type="similarity">
    <text evidence="1 7">Belongs to the CcmH/CycL/Ccl2/NrfF family.</text>
</comment>
<comment type="caution">
    <text evidence="10">The sequence shown here is derived from an EMBL/GenBank/DDBJ whole genome shotgun (WGS) entry which is preliminary data.</text>
</comment>
<feature type="region of interest" description="Disordered" evidence="8">
    <location>
        <begin position="41"/>
        <end position="73"/>
    </location>
</feature>
<keyword evidence="11" id="KW-1185">Reference proteome</keyword>
<keyword evidence="4 7" id="KW-0732">Signal</keyword>
<dbReference type="Gene3D" id="1.10.8.640">
    <property type="entry name" value="Cytochrome C biogenesis protein"/>
    <property type="match status" value="1"/>
</dbReference>
<evidence type="ECO:0000256" key="4">
    <source>
        <dbReference type="ARBA" id="ARBA00022729"/>
    </source>
</evidence>
<keyword evidence="5" id="KW-0201">Cytochrome c-type biogenesis</keyword>
<dbReference type="InterPro" id="IPR006311">
    <property type="entry name" value="TAT_signal"/>
</dbReference>
<comment type="function">
    <text evidence="7">Possible subunit of a heme lyase.</text>
</comment>
<evidence type="ECO:0000313" key="11">
    <source>
        <dbReference type="Proteomes" id="UP001413721"/>
    </source>
</evidence>
<accession>A0ABU9YFG3</accession>
<dbReference type="CDD" id="cd16378">
    <property type="entry name" value="CcmH_N"/>
    <property type="match status" value="1"/>
</dbReference>
<evidence type="ECO:0000256" key="7">
    <source>
        <dbReference type="RuleBase" id="RU364112"/>
    </source>
</evidence>
<feature type="chain" id="PRO_5044967183" description="Cytochrome c-type biogenesis protein" evidence="7">
    <location>
        <begin position="29"/>
        <end position="274"/>
    </location>
</feature>
<keyword evidence="6 7" id="KW-0408">Iron</keyword>
<keyword evidence="3 7" id="KW-0479">Metal-binding</keyword>
<keyword evidence="7" id="KW-1133">Transmembrane helix</keyword>
<feature type="domain" description="CcmH/CycL/Ccl2/NrfF N-terminal" evidence="9">
    <location>
        <begin position="63"/>
        <end position="197"/>
    </location>
</feature>
<keyword evidence="2 7" id="KW-0349">Heme</keyword>
<evidence type="ECO:0000256" key="3">
    <source>
        <dbReference type="ARBA" id="ARBA00022723"/>
    </source>
</evidence>
<protein>
    <recommendedName>
        <fullName evidence="7">Cytochrome c-type biogenesis protein</fullName>
    </recommendedName>
</protein>
<gene>
    <name evidence="10" type="ORF">WG926_04435</name>
</gene>
<reference evidence="10 11" key="1">
    <citation type="submission" date="2024-03" db="EMBL/GenBank/DDBJ databases">
        <title>High-quality draft genome sequencing of Tistrella sp. BH-R2-4.</title>
        <authorList>
            <person name="Dong C."/>
        </authorList>
    </citation>
    <scope>NUCLEOTIDE SEQUENCE [LARGE SCALE GENOMIC DNA]</scope>
    <source>
        <strain evidence="10 11">BH-R2-4</strain>
    </source>
</reference>
<feature type="signal peptide" evidence="7">
    <location>
        <begin position="1"/>
        <end position="28"/>
    </location>
</feature>
<keyword evidence="7" id="KW-0812">Transmembrane</keyword>
<dbReference type="Pfam" id="PF03918">
    <property type="entry name" value="CcmH"/>
    <property type="match status" value="1"/>
</dbReference>
<evidence type="ECO:0000313" key="10">
    <source>
        <dbReference type="EMBL" id="MEN2987540.1"/>
    </source>
</evidence>
<dbReference type="InterPro" id="IPR051263">
    <property type="entry name" value="C-type_cytochrome_biogenesis"/>
</dbReference>
<proteinExistence type="inferred from homology"/>
<dbReference type="EMBL" id="JBBKTW010000002">
    <property type="protein sequence ID" value="MEN2987540.1"/>
    <property type="molecule type" value="Genomic_DNA"/>
</dbReference>
<dbReference type="PANTHER" id="PTHR47870">
    <property type="entry name" value="CYTOCHROME C-TYPE BIOGENESIS PROTEIN CCMH"/>
    <property type="match status" value="1"/>
</dbReference>
<dbReference type="RefSeq" id="WP_345936837.1">
    <property type="nucleotide sequence ID" value="NZ_JBBKTW010000002.1"/>
</dbReference>
<organism evidence="10 11">
    <name type="scientific">Tistrella arctica</name>
    <dbReference type="NCBI Taxonomy" id="3133430"/>
    <lineage>
        <taxon>Bacteria</taxon>
        <taxon>Pseudomonadati</taxon>
        <taxon>Pseudomonadota</taxon>
        <taxon>Alphaproteobacteria</taxon>
        <taxon>Geminicoccales</taxon>
        <taxon>Geminicoccaceae</taxon>
        <taxon>Tistrella</taxon>
    </lineage>
</organism>
<evidence type="ECO:0000259" key="9">
    <source>
        <dbReference type="Pfam" id="PF03918"/>
    </source>
</evidence>
<dbReference type="Proteomes" id="UP001413721">
    <property type="component" value="Unassembled WGS sequence"/>
</dbReference>
<feature type="transmembrane region" description="Helical" evidence="7">
    <location>
        <begin position="144"/>
        <end position="165"/>
    </location>
</feature>
<dbReference type="InterPro" id="IPR005616">
    <property type="entry name" value="CcmH/CycL/Ccl2/NrfF_N"/>
</dbReference>
<evidence type="ECO:0000256" key="1">
    <source>
        <dbReference type="ARBA" id="ARBA00010342"/>
    </source>
</evidence>
<dbReference type="InterPro" id="IPR038297">
    <property type="entry name" value="CcmH/CycL/NrfF/Ccl2_sf"/>
</dbReference>
<feature type="region of interest" description="Disordered" evidence="8">
    <location>
        <begin position="236"/>
        <end position="274"/>
    </location>
</feature>